<reference evidence="3 4" key="1">
    <citation type="submission" date="2024-02" db="EMBL/GenBank/DDBJ databases">
        <title>Discinaceae phylogenomics.</title>
        <authorList>
            <person name="Dirks A.C."/>
            <person name="James T.Y."/>
        </authorList>
    </citation>
    <scope>NUCLEOTIDE SEQUENCE [LARGE SCALE GENOMIC DNA]</scope>
    <source>
        <strain evidence="3 4">ACD0624</strain>
    </source>
</reference>
<dbReference type="PANTHER" id="PTHR43173">
    <property type="entry name" value="ABC1 FAMILY PROTEIN"/>
    <property type="match status" value="1"/>
</dbReference>
<evidence type="ECO:0000313" key="3">
    <source>
        <dbReference type="EMBL" id="KAL0640477.1"/>
    </source>
</evidence>
<dbReference type="InterPro" id="IPR004147">
    <property type="entry name" value="ABC1_dom"/>
</dbReference>
<dbReference type="CDD" id="cd13969">
    <property type="entry name" value="ADCK1-like"/>
    <property type="match status" value="1"/>
</dbReference>
<sequence length="703" mass="79143">MDFEIDSGLAARRRTFVSGFGLRASGVGVGIGPAFGDRRVAVDVIIGWAGDAIHPLRPPPSRLTPHFAGNYYNLPPPDMLLFRGRPLARRFLSSRVSAFVPPPPESLPRPRPPRAGHPRLQKYGRRLLYVSAVAGSLYLADVYLNYATVTRNFRTIATCSLIALDYKINFQPSKSSRQLSRLHERTADRLLNLCLTNGGLYQKMGQAIAMQSAVLPPVFQEKFSQFFDETPQAGWKEVERVLREEFADHPLVKNGAGDLVDRLFMPGSWERKAVGSASVAQVHRARLRTGEMVAVKVQKPWIERQVGLDLMVFEAVTFFFSEKLFSLPLSYFTPYIAARLRQETDFLNEAANADRMRAFVASEPTLRDRVHIPHVYHSLSTRRVMVAEWIDGIGVSEREILKAPYRSDIWIGHTYGTPLSTVLAEGPRKRLRGFPKPTHIYGLGLRERDIMKTMVDLFCAQMFLFGWLHCDPHPGNILIRRLPSGRPQLVLLDHGLYISTTREFRRQYAQFWKALLTLDNSTIGRVAEEWGIGNSDLFASATLLRPYTGGDGDTARIIGGGEGGARSAYEAHVMMRQRMGAFLNDQEKMPKELIFIGRSMRIVQANNQSLGSPVNRIKIIANWASLSLTRFPPSEGGEGFFKGWLKHAVFKFVVFGLDVVFWWGRVKQAVTGGAGFEDRLEERMRRVAKEELGVELNHAVFEG</sequence>
<dbReference type="InterPro" id="IPR045307">
    <property type="entry name" value="ADCK1_dom"/>
</dbReference>
<name>A0ABR3GX40_9PEZI</name>
<evidence type="ECO:0000256" key="1">
    <source>
        <dbReference type="ARBA" id="ARBA00009670"/>
    </source>
</evidence>
<keyword evidence="4" id="KW-1185">Reference proteome</keyword>
<protein>
    <recommendedName>
        <fullName evidence="2">ABC1 atypical kinase-like domain-containing protein</fullName>
    </recommendedName>
</protein>
<evidence type="ECO:0000313" key="4">
    <source>
        <dbReference type="Proteomes" id="UP001447188"/>
    </source>
</evidence>
<accession>A0ABR3GX40</accession>
<dbReference type="Proteomes" id="UP001447188">
    <property type="component" value="Unassembled WGS sequence"/>
</dbReference>
<proteinExistence type="inferred from homology"/>
<evidence type="ECO:0000259" key="2">
    <source>
        <dbReference type="Pfam" id="PF03109"/>
    </source>
</evidence>
<dbReference type="SUPFAM" id="SSF56112">
    <property type="entry name" value="Protein kinase-like (PK-like)"/>
    <property type="match status" value="1"/>
</dbReference>
<comment type="similarity">
    <text evidence="1">Belongs to the protein kinase superfamily. ADCK protein kinase family.</text>
</comment>
<comment type="caution">
    <text evidence="3">The sequence shown here is derived from an EMBL/GenBank/DDBJ whole genome shotgun (WGS) entry which is preliminary data.</text>
</comment>
<dbReference type="InterPro" id="IPR011009">
    <property type="entry name" value="Kinase-like_dom_sf"/>
</dbReference>
<dbReference type="EMBL" id="JBBBZM010000003">
    <property type="protein sequence ID" value="KAL0640477.1"/>
    <property type="molecule type" value="Genomic_DNA"/>
</dbReference>
<dbReference type="InterPro" id="IPR051130">
    <property type="entry name" value="Mito_struct-func_regulator"/>
</dbReference>
<gene>
    <name evidence="3" type="ORF">Q9L58_000447</name>
</gene>
<dbReference type="PANTHER" id="PTHR43173:SF37">
    <property type="entry name" value="ABC1 FAMILY PROTEIN C10F6.14C"/>
    <property type="match status" value="1"/>
</dbReference>
<dbReference type="Pfam" id="PF03109">
    <property type="entry name" value="ABC1"/>
    <property type="match status" value="1"/>
</dbReference>
<organism evidence="3 4">
    <name type="scientific">Discina gigas</name>
    <dbReference type="NCBI Taxonomy" id="1032678"/>
    <lineage>
        <taxon>Eukaryota</taxon>
        <taxon>Fungi</taxon>
        <taxon>Dikarya</taxon>
        <taxon>Ascomycota</taxon>
        <taxon>Pezizomycotina</taxon>
        <taxon>Pezizomycetes</taxon>
        <taxon>Pezizales</taxon>
        <taxon>Discinaceae</taxon>
        <taxon>Discina</taxon>
    </lineage>
</organism>
<feature type="domain" description="ABC1 atypical kinase-like" evidence="2">
    <location>
        <begin position="230"/>
        <end position="524"/>
    </location>
</feature>